<feature type="region of interest" description="Disordered" evidence="1">
    <location>
        <begin position="321"/>
        <end position="348"/>
    </location>
</feature>
<dbReference type="AlphaFoldDB" id="A0AAD3XG73"/>
<protein>
    <submittedName>
        <fullName evidence="2">Uncharacterized protein</fullName>
    </submittedName>
</protein>
<accession>A0AAD3XG73</accession>
<comment type="caution">
    <text evidence="2">The sequence shown here is derived from an EMBL/GenBank/DDBJ whole genome shotgun (WGS) entry which is preliminary data.</text>
</comment>
<keyword evidence="3" id="KW-1185">Reference proteome</keyword>
<dbReference type="EMBL" id="BSYO01000004">
    <property type="protein sequence ID" value="GMH03420.1"/>
    <property type="molecule type" value="Genomic_DNA"/>
</dbReference>
<proteinExistence type="predicted"/>
<organism evidence="2 3">
    <name type="scientific">Nepenthes gracilis</name>
    <name type="common">Slender pitcher plant</name>
    <dbReference type="NCBI Taxonomy" id="150966"/>
    <lineage>
        <taxon>Eukaryota</taxon>
        <taxon>Viridiplantae</taxon>
        <taxon>Streptophyta</taxon>
        <taxon>Embryophyta</taxon>
        <taxon>Tracheophyta</taxon>
        <taxon>Spermatophyta</taxon>
        <taxon>Magnoliopsida</taxon>
        <taxon>eudicotyledons</taxon>
        <taxon>Gunneridae</taxon>
        <taxon>Pentapetalae</taxon>
        <taxon>Caryophyllales</taxon>
        <taxon>Nepenthaceae</taxon>
        <taxon>Nepenthes</taxon>
    </lineage>
</organism>
<sequence>MRLVCSLPEVGGSANFAAPEVRSRVNGSFWLAEDELAAAAAAVLLMMWKPKHHGNGRPAIQKNTSTSTAAKQAVVNLNPDVVSVTSAEPEASIAIEKVPVDSISISSEEKVDILVNSTSSSGMSGRTVDHSLDSVLNLSPQEGAHTAHDNVSSSEVGPISLPLQANADPPTDPDAVGSVVDSLDADGLPLVDSVVQSSDATPFKALDQAPFLKRVWFAPEILSVEAPSSAPHRRMLAPCSDICHPIKFCRSNLGNLASEEVPVDVGPIPGADIEYHDLSIPLADGVTSEMEPASVFDSDLTPSPISRISKKYSLVASNFEEPFSSSSVGSTERAKKKTQSRIKPYKSK</sequence>
<evidence type="ECO:0000313" key="2">
    <source>
        <dbReference type="EMBL" id="GMH03420.1"/>
    </source>
</evidence>
<evidence type="ECO:0000256" key="1">
    <source>
        <dbReference type="SAM" id="MobiDB-lite"/>
    </source>
</evidence>
<evidence type="ECO:0000313" key="3">
    <source>
        <dbReference type="Proteomes" id="UP001279734"/>
    </source>
</evidence>
<dbReference type="Proteomes" id="UP001279734">
    <property type="component" value="Unassembled WGS sequence"/>
</dbReference>
<reference evidence="2" key="1">
    <citation type="submission" date="2023-05" db="EMBL/GenBank/DDBJ databases">
        <title>Nepenthes gracilis genome sequencing.</title>
        <authorList>
            <person name="Fukushima K."/>
        </authorList>
    </citation>
    <scope>NUCLEOTIDE SEQUENCE</scope>
    <source>
        <strain evidence="2">SING2019-196</strain>
    </source>
</reference>
<gene>
    <name evidence="2" type="ORF">Nepgr_005259</name>
</gene>
<name>A0AAD3XG73_NEPGR</name>
<feature type="compositionally biased region" description="Basic residues" evidence="1">
    <location>
        <begin position="334"/>
        <end position="348"/>
    </location>
</feature>